<dbReference type="AlphaFoldDB" id="A0AAU8A4E6"/>
<reference evidence="2" key="1">
    <citation type="submission" date="2022-06" db="EMBL/GenBank/DDBJ databases">
        <title>New Polynucleobacter species.</title>
        <authorList>
            <person name="Hahn M.W."/>
        </authorList>
    </citation>
    <scope>NUCLEOTIDE SEQUENCE</scope>
    <source>
        <strain evidence="2">UK-FUSCHL-C3</strain>
    </source>
</reference>
<organism evidence="2">
    <name type="scientific">Polynucleobacter sp. UK-FUSCHL-C3</name>
    <dbReference type="NCBI Taxonomy" id="2955208"/>
    <lineage>
        <taxon>Bacteria</taxon>
        <taxon>Pseudomonadati</taxon>
        <taxon>Pseudomonadota</taxon>
        <taxon>Betaproteobacteria</taxon>
        <taxon>Burkholderiales</taxon>
        <taxon>Burkholderiaceae</taxon>
        <taxon>Polynucleobacter</taxon>
    </lineage>
</organism>
<dbReference type="InterPro" id="IPR036411">
    <property type="entry name" value="TorD-like_sf"/>
</dbReference>
<gene>
    <name evidence="2" type="ORF">NKE59_03060</name>
</gene>
<dbReference type="PANTHER" id="PTHR34227:SF1">
    <property type="entry name" value="DIMETHYL SULFOXIDE REDUCTASE CHAPERONE-RELATED"/>
    <property type="match status" value="1"/>
</dbReference>
<protein>
    <submittedName>
        <fullName evidence="2">Molecular chaperone TorD family protein</fullName>
    </submittedName>
</protein>
<dbReference type="Gene3D" id="1.10.3480.10">
    <property type="entry name" value="TorD-like"/>
    <property type="match status" value="1"/>
</dbReference>
<evidence type="ECO:0000256" key="1">
    <source>
        <dbReference type="ARBA" id="ARBA00023186"/>
    </source>
</evidence>
<proteinExistence type="predicted"/>
<evidence type="ECO:0000313" key="2">
    <source>
        <dbReference type="EMBL" id="XCC58284.1"/>
    </source>
</evidence>
<dbReference type="InterPro" id="IPR050289">
    <property type="entry name" value="TorD/DmsD_chaperones"/>
</dbReference>
<dbReference type="Pfam" id="PF02613">
    <property type="entry name" value="Nitrate_red_del"/>
    <property type="match status" value="1"/>
</dbReference>
<dbReference type="RefSeq" id="WP_353439479.1">
    <property type="nucleotide sequence ID" value="NZ_CP099959.1"/>
</dbReference>
<sequence>MTKNEADQKAELSQEGLAEDLARADLYGLLASLFFQPPDQIMLDQIVASGKQEGGQTGEAPLEDVWMNLMGAAKNSKALDWKVEYDNSFLGVGKPNVFLYGSFYMAGHLHEKPLLEIRRSLQQFGLEASDSISETEDHIAALFEVMRYLIAGEDVEVSNLTNQRVFFNDHIRPWFDDLCDAIDADQEIHLYKSVSALTREFLAVEGQSFDMI</sequence>
<dbReference type="InterPro" id="IPR020945">
    <property type="entry name" value="DMSO/NO3_reduct_chaperone"/>
</dbReference>
<name>A0AAU8A4E6_9BURK</name>
<dbReference type="SUPFAM" id="SSF89155">
    <property type="entry name" value="TorD-like"/>
    <property type="match status" value="1"/>
</dbReference>
<dbReference type="PANTHER" id="PTHR34227">
    <property type="entry name" value="CHAPERONE PROTEIN YCDY"/>
    <property type="match status" value="1"/>
</dbReference>
<dbReference type="EMBL" id="CP099959">
    <property type="protein sequence ID" value="XCC58284.1"/>
    <property type="molecule type" value="Genomic_DNA"/>
</dbReference>
<keyword evidence="1" id="KW-0143">Chaperone</keyword>
<accession>A0AAU8A4E6</accession>